<dbReference type="EMBL" id="MLFU01000304">
    <property type="protein sequence ID" value="KAK1466599.1"/>
    <property type="molecule type" value="Genomic_DNA"/>
</dbReference>
<keyword evidence="3" id="KW-1185">Reference proteome</keyword>
<feature type="region of interest" description="Disordered" evidence="1">
    <location>
        <begin position="49"/>
        <end position="73"/>
    </location>
</feature>
<comment type="caution">
    <text evidence="2">The sequence shown here is derived from an EMBL/GenBank/DDBJ whole genome shotgun (WGS) entry which is preliminary data.</text>
</comment>
<evidence type="ECO:0000313" key="3">
    <source>
        <dbReference type="Proteomes" id="UP001227543"/>
    </source>
</evidence>
<sequence>MRDRQDNASVRTRPGGLRSSVSYRQRASGGKISNRRTALAVSSVASPAPWLPIPSKSSQQQGSQFRTYRIQKPAKEKRNHLKTFCQKIPRTLEAWQEKRRNLRITTADDIRAFFYDIISPDGPPSSTTPADLDDVKKYITSKRRSPGKTDDQRDACLSTMQELVFFGECLVASVLGVEPADVHKATRQYYSDPSYEEWKARRYRRAAFVISKWMGQLYEDCSSAAFELFLHGMHLNLRPKESPLTSRLVGTLSSFENSVRSNENNKAFSRVVRPLIPTELCVKDASPHPPHLTFYLPFLVWASIFLNVKVDCFDEVRQAFLSVKFVHSDFVQWLLFLAEGRPGVLGLVQSAHDACSIAKPRTHDAVASSRTTTETFTESGASQGLNAEVDQHHTAVARVPHDGEQELPVRRDNVPLSSSQTAAFGHPIHFDASMLAINHGLYFPNDAQATGDVGTAVDCYGLGRPVEGSACTMDMGSLGAAALSSNSAGALGCGSAVDSAWSMTNIGSECIDGVELRIEL</sequence>
<evidence type="ECO:0000313" key="2">
    <source>
        <dbReference type="EMBL" id="KAK1466599.1"/>
    </source>
</evidence>
<organism evidence="2 3">
    <name type="scientific">Colletotrichum tamarilloi</name>
    <dbReference type="NCBI Taxonomy" id="1209934"/>
    <lineage>
        <taxon>Eukaryota</taxon>
        <taxon>Fungi</taxon>
        <taxon>Dikarya</taxon>
        <taxon>Ascomycota</taxon>
        <taxon>Pezizomycotina</taxon>
        <taxon>Sordariomycetes</taxon>
        <taxon>Hypocreomycetidae</taxon>
        <taxon>Glomerellales</taxon>
        <taxon>Glomerellaceae</taxon>
        <taxon>Colletotrichum</taxon>
        <taxon>Colletotrichum acutatum species complex</taxon>
    </lineage>
</organism>
<dbReference type="GeneID" id="85417238"/>
<name>A0ABQ9QGW5_9PEZI</name>
<reference evidence="2 3" key="1">
    <citation type="submission" date="2016-10" db="EMBL/GenBank/DDBJ databases">
        <title>The genome sequence of Colletotrichum fioriniae PJ7.</title>
        <authorList>
            <person name="Baroncelli R."/>
        </authorList>
    </citation>
    <scope>NUCLEOTIDE SEQUENCE [LARGE SCALE GENOMIC DNA]</scope>
    <source>
        <strain evidence="2 3">Tom-12</strain>
    </source>
</reference>
<proteinExistence type="predicted"/>
<dbReference type="Proteomes" id="UP001227543">
    <property type="component" value="Unassembled WGS sequence"/>
</dbReference>
<evidence type="ECO:0000256" key="1">
    <source>
        <dbReference type="SAM" id="MobiDB-lite"/>
    </source>
</evidence>
<dbReference type="RefSeq" id="XP_060372423.1">
    <property type="nucleotide sequence ID" value="XM_060533000.1"/>
</dbReference>
<feature type="region of interest" description="Disordered" evidence="1">
    <location>
        <begin position="1"/>
        <end position="35"/>
    </location>
</feature>
<accession>A0ABQ9QGW5</accession>
<feature type="compositionally biased region" description="Polar residues" evidence="1">
    <location>
        <begin position="55"/>
        <end position="66"/>
    </location>
</feature>
<gene>
    <name evidence="2" type="ORF">CTAM01_17008</name>
</gene>
<protein>
    <submittedName>
        <fullName evidence="2">Uncharacterized protein</fullName>
    </submittedName>
</protein>